<evidence type="ECO:0000256" key="1">
    <source>
        <dbReference type="ARBA" id="ARBA00022737"/>
    </source>
</evidence>
<keyword evidence="2 3" id="KW-0802">TPR repeat</keyword>
<evidence type="ECO:0000256" key="2">
    <source>
        <dbReference type="ARBA" id="ARBA00022803"/>
    </source>
</evidence>
<organism evidence="6 7">
    <name type="scientific">Candidatus Magasanikbacteria bacterium GW2011_GWC2_41_17</name>
    <dbReference type="NCBI Taxonomy" id="1619048"/>
    <lineage>
        <taxon>Bacteria</taxon>
        <taxon>Candidatus Magasanikiibacteriota</taxon>
    </lineage>
</organism>
<dbReference type="Pfam" id="PF13432">
    <property type="entry name" value="TPR_16"/>
    <property type="match status" value="1"/>
</dbReference>
<keyword evidence="5" id="KW-1133">Transmembrane helix</keyword>
<evidence type="ECO:0000256" key="5">
    <source>
        <dbReference type="SAM" id="Phobius"/>
    </source>
</evidence>
<proteinExistence type="predicted"/>
<feature type="transmembrane region" description="Helical" evidence="5">
    <location>
        <begin position="6"/>
        <end position="23"/>
    </location>
</feature>
<dbReference type="PANTHER" id="PTHR45586">
    <property type="entry name" value="TPR REPEAT-CONTAINING PROTEIN PA4667"/>
    <property type="match status" value="1"/>
</dbReference>
<feature type="repeat" description="TPR" evidence="3">
    <location>
        <begin position="205"/>
        <end position="238"/>
    </location>
</feature>
<comment type="caution">
    <text evidence="6">The sequence shown here is derived from an EMBL/GenBank/DDBJ whole genome shotgun (WGS) entry which is preliminary data.</text>
</comment>
<evidence type="ECO:0000256" key="3">
    <source>
        <dbReference type="PROSITE-ProRule" id="PRU00339"/>
    </source>
</evidence>
<keyword evidence="5" id="KW-0812">Transmembrane</keyword>
<reference evidence="6 7" key="1">
    <citation type="journal article" date="2015" name="Nature">
        <title>rRNA introns, odd ribosomes, and small enigmatic genomes across a large radiation of phyla.</title>
        <authorList>
            <person name="Brown C.T."/>
            <person name="Hug L.A."/>
            <person name="Thomas B.C."/>
            <person name="Sharon I."/>
            <person name="Castelle C.J."/>
            <person name="Singh A."/>
            <person name="Wilkins M.J."/>
            <person name="Williams K.H."/>
            <person name="Banfield J.F."/>
        </authorList>
    </citation>
    <scope>NUCLEOTIDE SEQUENCE [LARGE SCALE GENOMIC DNA]</scope>
</reference>
<dbReference type="PATRIC" id="fig|1619048.3.peg.202"/>
<keyword evidence="5" id="KW-0472">Membrane</keyword>
<protein>
    <submittedName>
        <fullName evidence="6">Tetratricopeptide TPR_2 repeat protein</fullName>
    </submittedName>
</protein>
<evidence type="ECO:0000313" key="6">
    <source>
        <dbReference type="EMBL" id="KKR99572.1"/>
    </source>
</evidence>
<feature type="compositionally biased region" description="Basic and acidic residues" evidence="4">
    <location>
        <begin position="142"/>
        <end position="151"/>
    </location>
</feature>
<feature type="compositionally biased region" description="Low complexity" evidence="4">
    <location>
        <begin position="128"/>
        <end position="137"/>
    </location>
</feature>
<dbReference type="InterPro" id="IPR019734">
    <property type="entry name" value="TPR_rpt"/>
</dbReference>
<feature type="region of interest" description="Disordered" evidence="4">
    <location>
        <begin position="120"/>
        <end position="152"/>
    </location>
</feature>
<dbReference type="PROSITE" id="PS50005">
    <property type="entry name" value="TPR"/>
    <property type="match status" value="3"/>
</dbReference>
<dbReference type="Proteomes" id="UP000034108">
    <property type="component" value="Unassembled WGS sequence"/>
</dbReference>
<dbReference type="SMART" id="SM00028">
    <property type="entry name" value="TPR"/>
    <property type="match status" value="3"/>
</dbReference>
<dbReference type="InterPro" id="IPR011990">
    <property type="entry name" value="TPR-like_helical_dom_sf"/>
</dbReference>
<dbReference type="PANTHER" id="PTHR45586:SF1">
    <property type="entry name" value="LIPOPOLYSACCHARIDE ASSEMBLY PROTEIN B"/>
    <property type="match status" value="1"/>
</dbReference>
<feature type="repeat" description="TPR" evidence="3">
    <location>
        <begin position="171"/>
        <end position="204"/>
    </location>
</feature>
<dbReference type="InterPro" id="IPR051012">
    <property type="entry name" value="CellSynth/LPSAsmb/PSIAsmb"/>
</dbReference>
<evidence type="ECO:0000313" key="7">
    <source>
        <dbReference type="Proteomes" id="UP000034108"/>
    </source>
</evidence>
<sequence>MFYSFFPIFLIFISLAAIVIIVVRKFPQMTGLDTEKLPEVKQAKIKEEIQFQKFLRHLSILGVKLKSQSKYLGFFKQGWLATQGRFRVSVHNLQEKYKKSVIAEFRKEVKESAEEIKSKKGAVKKKTAAAPSTASSSGDPLKQAEKSREAGDLPSAERLFIEVIKTNPREADAYRGLGKTYLAMEKLKEAKETFEFLAKLKPDEDRVYNYLGMVAEAQGKKAEAIRYFEEAVRLNDKLAVRFYDLGRMYASAKRPAAALRNFARAAEIEPNNPKYLDQLLEMSIITGDVDLAQEVYDRFRLTNPDNQKLPEFKQRIEEMEE</sequence>
<feature type="repeat" description="TPR" evidence="3">
    <location>
        <begin position="239"/>
        <end position="272"/>
    </location>
</feature>
<gene>
    <name evidence="6" type="ORF">UU49_C0005G0030</name>
</gene>
<dbReference type="EMBL" id="LCAV01000005">
    <property type="protein sequence ID" value="KKR99572.1"/>
    <property type="molecule type" value="Genomic_DNA"/>
</dbReference>
<keyword evidence="1" id="KW-0677">Repeat</keyword>
<dbReference type="AlphaFoldDB" id="A0A0G0YGT8"/>
<dbReference type="SUPFAM" id="SSF48452">
    <property type="entry name" value="TPR-like"/>
    <property type="match status" value="1"/>
</dbReference>
<accession>A0A0G0YGT8</accession>
<name>A0A0G0YGT8_9BACT</name>
<evidence type="ECO:0000256" key="4">
    <source>
        <dbReference type="SAM" id="MobiDB-lite"/>
    </source>
</evidence>
<dbReference type="Gene3D" id="1.25.40.10">
    <property type="entry name" value="Tetratricopeptide repeat domain"/>
    <property type="match status" value="1"/>
</dbReference>
<dbReference type="STRING" id="1619048.UU49_C0005G0030"/>